<accession>F4PCM3</accession>
<dbReference type="OMA" id="ENFRHIS"/>
<dbReference type="STRING" id="684364.F4PCM3"/>
<comment type="subcellular location">
    <subcellularLocation>
        <location evidence="2">Cytoplasm</location>
    </subcellularLocation>
    <subcellularLocation>
        <location evidence="1">Nucleus</location>
    </subcellularLocation>
</comment>
<evidence type="ECO:0000256" key="8">
    <source>
        <dbReference type="ARBA" id="ARBA00022694"/>
    </source>
</evidence>
<dbReference type="PANTHER" id="PTHR44111:SF1">
    <property type="entry name" value="ELONGATOR COMPLEX PROTEIN 2"/>
    <property type="match status" value="1"/>
</dbReference>
<dbReference type="InParanoid" id="F4PCM3"/>
<keyword evidence="7 11" id="KW-0853">WD repeat</keyword>
<dbReference type="InterPro" id="IPR015943">
    <property type="entry name" value="WD40/YVTN_repeat-like_dom_sf"/>
</dbReference>
<dbReference type="Proteomes" id="UP000007241">
    <property type="component" value="Unassembled WGS sequence"/>
</dbReference>
<dbReference type="FunCoup" id="F4PCM3">
    <property type="interactions" value="519"/>
</dbReference>
<dbReference type="InterPro" id="IPR036322">
    <property type="entry name" value="WD40_repeat_dom_sf"/>
</dbReference>
<dbReference type="InterPro" id="IPR001680">
    <property type="entry name" value="WD40_rpt"/>
</dbReference>
<dbReference type="GO" id="GO:0005737">
    <property type="term" value="C:cytoplasm"/>
    <property type="evidence" value="ECO:0007669"/>
    <property type="project" value="UniProtKB-SubCell"/>
</dbReference>
<comment type="similarity">
    <text evidence="4">Belongs to the WD repeat ELP2 family.</text>
</comment>
<evidence type="ECO:0000256" key="10">
    <source>
        <dbReference type="ARBA" id="ARBA00023242"/>
    </source>
</evidence>
<dbReference type="InterPro" id="IPR037289">
    <property type="entry name" value="Elp2"/>
</dbReference>
<keyword evidence="8" id="KW-0819">tRNA processing</keyword>
<dbReference type="FunFam" id="2.130.10.10:FF:002212">
    <property type="entry name" value="Elongator complex protein 2"/>
    <property type="match status" value="1"/>
</dbReference>
<dbReference type="AlphaFoldDB" id="F4PCM3"/>
<dbReference type="EMBL" id="GL882894">
    <property type="protein sequence ID" value="EGF76970.1"/>
    <property type="molecule type" value="Genomic_DNA"/>
</dbReference>
<dbReference type="GeneID" id="18240989"/>
<dbReference type="UniPathway" id="UPA00988"/>
<dbReference type="RefSeq" id="XP_006682448.1">
    <property type="nucleotide sequence ID" value="XM_006682385.1"/>
</dbReference>
<feature type="repeat" description="WD" evidence="11">
    <location>
        <begin position="689"/>
        <end position="720"/>
    </location>
</feature>
<protein>
    <recommendedName>
        <fullName evidence="5">Elongator complex protein 2</fullName>
    </recommendedName>
</protein>
<feature type="repeat" description="WD" evidence="11">
    <location>
        <begin position="438"/>
        <end position="467"/>
    </location>
</feature>
<keyword evidence="6" id="KW-0963">Cytoplasm</keyword>
<organism evidence="12 13">
    <name type="scientific">Batrachochytrium dendrobatidis (strain JAM81 / FGSC 10211)</name>
    <name type="common">Frog chytrid fungus</name>
    <dbReference type="NCBI Taxonomy" id="684364"/>
    <lineage>
        <taxon>Eukaryota</taxon>
        <taxon>Fungi</taxon>
        <taxon>Fungi incertae sedis</taxon>
        <taxon>Chytridiomycota</taxon>
        <taxon>Chytridiomycota incertae sedis</taxon>
        <taxon>Chytridiomycetes</taxon>
        <taxon>Rhizophydiales</taxon>
        <taxon>Rhizophydiales incertae sedis</taxon>
        <taxon>Batrachochytrium</taxon>
    </lineage>
</organism>
<evidence type="ECO:0000256" key="9">
    <source>
        <dbReference type="ARBA" id="ARBA00022737"/>
    </source>
</evidence>
<keyword evidence="13" id="KW-1185">Reference proteome</keyword>
<dbReference type="GO" id="GO:0002098">
    <property type="term" value="P:tRNA wobble uridine modification"/>
    <property type="evidence" value="ECO:0007669"/>
    <property type="project" value="InterPro"/>
</dbReference>
<reference evidence="12 13" key="1">
    <citation type="submission" date="2009-12" db="EMBL/GenBank/DDBJ databases">
        <title>The draft genome of Batrachochytrium dendrobatidis.</title>
        <authorList>
            <consortium name="US DOE Joint Genome Institute (JGI-PGF)"/>
            <person name="Kuo A."/>
            <person name="Salamov A."/>
            <person name="Schmutz J."/>
            <person name="Lucas S."/>
            <person name="Pitluck S."/>
            <person name="Rosenblum E."/>
            <person name="Stajich J."/>
            <person name="Eisen M."/>
            <person name="Grigoriev I.V."/>
        </authorList>
    </citation>
    <scope>NUCLEOTIDE SEQUENCE [LARGE SCALE GENOMIC DNA]</scope>
    <source>
        <strain evidence="13">JAM81 / FGSC 10211</strain>
    </source>
</reference>
<evidence type="ECO:0000256" key="3">
    <source>
        <dbReference type="ARBA" id="ARBA00005043"/>
    </source>
</evidence>
<dbReference type="Pfam" id="PF00400">
    <property type="entry name" value="WD40"/>
    <property type="match status" value="7"/>
</dbReference>
<dbReference type="PROSITE" id="PS50294">
    <property type="entry name" value="WD_REPEATS_REGION"/>
    <property type="match status" value="1"/>
</dbReference>
<feature type="repeat" description="WD" evidence="11">
    <location>
        <begin position="50"/>
        <end position="89"/>
    </location>
</feature>
<comment type="pathway">
    <text evidence="3">tRNA modification; 5-methoxycarbonylmethyl-2-thiouridine-tRNA biosynthesis.</text>
</comment>
<keyword evidence="10" id="KW-0539">Nucleus</keyword>
<evidence type="ECO:0000256" key="5">
    <source>
        <dbReference type="ARBA" id="ARBA00020267"/>
    </source>
</evidence>
<dbReference type="GO" id="GO:0033588">
    <property type="term" value="C:elongator holoenzyme complex"/>
    <property type="evidence" value="ECO:0000318"/>
    <property type="project" value="GO_Central"/>
</dbReference>
<evidence type="ECO:0000313" key="13">
    <source>
        <dbReference type="Proteomes" id="UP000007241"/>
    </source>
</evidence>
<evidence type="ECO:0000256" key="7">
    <source>
        <dbReference type="ARBA" id="ARBA00022574"/>
    </source>
</evidence>
<dbReference type="FunFam" id="2.130.10.10:FF:003625">
    <property type="entry name" value="Uncharacterized protein"/>
    <property type="match status" value="1"/>
</dbReference>
<name>F4PCM3_BATDJ</name>
<dbReference type="Gene3D" id="2.130.10.10">
    <property type="entry name" value="YVTN repeat-like/Quinoprotein amine dehydrogenase"/>
    <property type="match status" value="4"/>
</dbReference>
<evidence type="ECO:0000313" key="12">
    <source>
        <dbReference type="EMBL" id="EGF76970.1"/>
    </source>
</evidence>
<proteinExistence type="inferred from homology"/>
<dbReference type="SUPFAM" id="SSF50978">
    <property type="entry name" value="WD40 repeat-like"/>
    <property type="match status" value="2"/>
</dbReference>
<feature type="repeat" description="WD" evidence="11">
    <location>
        <begin position="640"/>
        <end position="675"/>
    </location>
</feature>
<sequence>MSIEYVAIACNRTSHAIDWSIDGQMAFAAGNFVCMYRPQAPSNAGASHTLKGHSADVTCVAFVRQGSNCSQSEGNLIISGSADKSCIVWRKHPSGQWELSCKVTGHTNGVVTLAVVQGKDNFNENGDWVATSASDGTICIWKLLTNVDGKDEMQLMQTISMGNHHMMALALAYLPNSTTLTLLAGGTDKKIHAFVHENDKFKKVLSLSEHTDWIRSIKIATLPCTLTKEESHKHASEYGCLMVATASQDRHIRIWKISTTSLTGNASDTLANDSSTQNPVDEAILALENMNPDFPADWTQLTTKAHQFKILCNSETQSYTMMLDALLMGHDDWVHSVNWQPAVWRTDELTKEKTYHQPLTLISASADKSIMVWQPDTHSESWIYKARLGEVGGATLGFYGAIFSPLGDMIVSNGYNGALHIWKRSDDSYTSWSPSIGISGHFSSVENIAWDPSGTYLLSTSLDQTTRAVGYWKRDNAISWHEIGRPQIHGYDLHCLSFIHKYQFISGADEKVLRVFSAPRAFAETVENLTGIAELPDEMANAGATNSTQVNPNISAFSAVSSPQAALSDALVQPPFEEHLLQHTLWPEANKLYGHGYEIISVASSSDGTLVASACKAAKSEHAAVRLWSTSTWKEVCPPLSFHTLSVTCIQFSPNGQYVLTAGRDRGWALFNVSNALKDGTYILEAFQEKAHARIIWSAKWLPDSNHFITASRDKQVKIWARSDSNWTVVATLKFDESVTMIDICPILVANRYLLAVGLETGDIHLRQIWEEPDKKWQSVAHFQDIPKADSHATTIKGLSWRPQTDGTVQYLASCSEDHSVRLFRINQML</sequence>
<dbReference type="SMART" id="SM00320">
    <property type="entry name" value="WD40"/>
    <property type="match status" value="12"/>
</dbReference>
<keyword evidence="9" id="KW-0677">Repeat</keyword>
<evidence type="ECO:0000256" key="6">
    <source>
        <dbReference type="ARBA" id="ARBA00022490"/>
    </source>
</evidence>
<dbReference type="PANTHER" id="PTHR44111">
    <property type="entry name" value="ELONGATOR COMPLEX PROTEIN 2"/>
    <property type="match status" value="1"/>
</dbReference>
<dbReference type="GO" id="GO:0005634">
    <property type="term" value="C:nucleus"/>
    <property type="evidence" value="ECO:0007669"/>
    <property type="project" value="UniProtKB-SubCell"/>
</dbReference>
<dbReference type="HOGENOM" id="CLU_006430_2_0_1"/>
<evidence type="ECO:0000256" key="11">
    <source>
        <dbReference type="PROSITE-ProRule" id="PRU00221"/>
    </source>
</evidence>
<dbReference type="OrthoDB" id="27911at2759"/>
<evidence type="ECO:0000256" key="4">
    <source>
        <dbReference type="ARBA" id="ARBA00005881"/>
    </source>
</evidence>
<dbReference type="PROSITE" id="PS50082">
    <property type="entry name" value="WD_REPEATS_2"/>
    <property type="match status" value="5"/>
</dbReference>
<feature type="repeat" description="WD" evidence="11">
    <location>
        <begin position="242"/>
        <end position="265"/>
    </location>
</feature>
<gene>
    <name evidence="12" type="ORF">BATDEDRAFT_36146</name>
</gene>
<dbReference type="FunFam" id="2.130.10.10:FF:000400">
    <property type="entry name" value="Elongator acetyltransferase complex subunit 2"/>
    <property type="match status" value="1"/>
</dbReference>
<evidence type="ECO:0000256" key="2">
    <source>
        <dbReference type="ARBA" id="ARBA00004496"/>
    </source>
</evidence>
<evidence type="ECO:0000256" key="1">
    <source>
        <dbReference type="ARBA" id="ARBA00004123"/>
    </source>
</evidence>